<dbReference type="Proteomes" id="UP000007431">
    <property type="component" value="Unassembled WGS sequence"/>
</dbReference>
<organism evidence="2">
    <name type="scientific">Schizophyllum commune (strain H4-8 / FGSC 9210)</name>
    <name type="common">Split gill fungus</name>
    <dbReference type="NCBI Taxonomy" id="578458"/>
    <lineage>
        <taxon>Eukaryota</taxon>
        <taxon>Fungi</taxon>
        <taxon>Dikarya</taxon>
        <taxon>Basidiomycota</taxon>
        <taxon>Agaricomycotina</taxon>
        <taxon>Agaricomycetes</taxon>
        <taxon>Agaricomycetidae</taxon>
        <taxon>Agaricales</taxon>
        <taxon>Schizophyllaceae</taxon>
        <taxon>Schizophyllum</taxon>
    </lineage>
</organism>
<dbReference type="InParanoid" id="D8QI07"/>
<proteinExistence type="predicted"/>
<gene>
    <name evidence="1" type="ORF">SCHCODRAFT_113500</name>
</gene>
<reference evidence="1 2" key="1">
    <citation type="journal article" date="2010" name="Nat. Biotechnol.">
        <title>Genome sequence of the model mushroom Schizophyllum commune.</title>
        <authorList>
            <person name="Ohm R.A."/>
            <person name="de Jong J.F."/>
            <person name="Lugones L.G."/>
            <person name="Aerts A."/>
            <person name="Kothe E."/>
            <person name="Stajich J.E."/>
            <person name="de Vries R.P."/>
            <person name="Record E."/>
            <person name="Levasseur A."/>
            <person name="Baker S.E."/>
            <person name="Bartholomew K.A."/>
            <person name="Coutinho P.M."/>
            <person name="Erdmann S."/>
            <person name="Fowler T.J."/>
            <person name="Gathman A.C."/>
            <person name="Lombard V."/>
            <person name="Henrissat B."/>
            <person name="Knabe N."/>
            <person name="Kuees U."/>
            <person name="Lilly W.W."/>
            <person name="Lindquist E."/>
            <person name="Lucas S."/>
            <person name="Magnuson J.K."/>
            <person name="Piumi F."/>
            <person name="Raudaskoski M."/>
            <person name="Salamov A."/>
            <person name="Schmutz J."/>
            <person name="Schwarze F.W.M.R."/>
            <person name="vanKuyk P.A."/>
            <person name="Horton J.S."/>
            <person name="Grigoriev I.V."/>
            <person name="Woesten H.A.B."/>
        </authorList>
    </citation>
    <scope>NUCLEOTIDE SEQUENCE [LARGE SCALE GENOMIC DNA]</scope>
    <source>
        <strain evidence="2">H4-8 / FGSC 9210</strain>
    </source>
</reference>
<accession>D8QI07</accession>
<evidence type="ECO:0000313" key="2">
    <source>
        <dbReference type="Proteomes" id="UP000007431"/>
    </source>
</evidence>
<sequence>MNVDDASTWTEDFRDVVGEMEARNPRGKQEFMDMSTIGTLAYQLSGARPLPLGMDHTAAIAQLERLLCDCDYSIAFTSLRSEPSSLFALDSDEDLAVLIPLSFKIFGFIHSYLPADCPSWPHIWSLWPHVVKWGAILHPSRRLLVCAPQGRDQVLHTATEVLLTAYLPIIRSSPARIKPFIHSCPAIVLHVLKLWIDFPHYTKPVLALPMISTPYTIHMVFEAALQVALLLAFDYPTPEDQVLFVELCRRIVHRKRHLLRAAEWHTDHLRMLEIPPAIFSEIWGLHAKLYYILLDLPEFEPTKVPRKLVNSLVTGAFHVAMQSSSTENTIASLVYLICHLIRVPGKGAKVLVHAINAGFTELAKRFGSESYNDFAGQASVGLVHISSLSGKILWQRTKRA</sequence>
<feature type="non-terminal residue" evidence="1">
    <location>
        <position position="400"/>
    </location>
</feature>
<dbReference type="VEuPathDB" id="FungiDB:SCHCODRAFT_02335449"/>
<name>D8QI07_SCHCM</name>
<protein>
    <submittedName>
        <fullName evidence="1">Uncharacterized protein</fullName>
    </submittedName>
</protein>
<dbReference type="HOGENOM" id="CLU_689179_0_0_1"/>
<keyword evidence="2" id="KW-1185">Reference proteome</keyword>
<dbReference type="EMBL" id="GL377312">
    <property type="protein sequence ID" value="EFI92774.1"/>
    <property type="molecule type" value="Genomic_DNA"/>
</dbReference>
<dbReference type="AlphaFoldDB" id="D8QI07"/>
<evidence type="ECO:0000313" key="1">
    <source>
        <dbReference type="EMBL" id="EFI92774.1"/>
    </source>
</evidence>